<sequence>MWHKLRKILTGSSVNLPGRHSSPVSHPFQDTLSQRGYIEPQSATSLLETENRQHLLRQLWENSLLPRAQYEQYFLTPLRTCVSLMQQLPATDAGHHAVPGGMIDYTLKTVVYATRLSRGYMLPPGASAEEQSAQSAAWGAVVFYSALFHSLSSLRQIEGELLNGEIWYPGINVPRQPYRFRFRTTITNGAAEGLCTMLGMRLLPGEVIQWLSKTPHALDSLLSFIRGDFGNACVIFQIVTDAIRHAGGKSKGIQDELAVCESVNVPATATENAQVDAGHLESDIAAVLPSAESADGASLSPAVRLSEPVAGTLTSALNESIPLTPFVDTSLPGDDKAVHDVMSLMGFSPTPVVEKTPAEQTATTPCTDEGSQNTPSLVPPPGEPDQAPLQATAMALSNISKVASDDSEISEGYGQQLLSWLSEQILSGTLTVNNKDSQIHIVGGLVFLPTPHIFFSFMKEKNYPPDLKNDIQREFERLGLHFMQKGKGVFSCVKYESENRRGRYEKISGYLIKSKLVYASHVIPDDSAYLFVSNRNHRGKDI</sequence>
<evidence type="ECO:0000256" key="1">
    <source>
        <dbReference type="SAM" id="MobiDB-lite"/>
    </source>
</evidence>
<reference evidence="4" key="1">
    <citation type="submission" date="2018-11" db="EMBL/GenBank/DDBJ databases">
        <authorList>
            <consortium name="PulseNet: The National Subtyping Network for Foodborne Disease Surveillance"/>
            <person name="Tarr C.L."/>
            <person name="Trees E."/>
            <person name="Katz L.S."/>
            <person name="Carleton-Romer H.A."/>
            <person name="Stroika S."/>
            <person name="Kucerova Z."/>
            <person name="Roache K.F."/>
            <person name="Sabol A.L."/>
            <person name="Besser J."/>
            <person name="Gerner-Smidt P."/>
        </authorList>
    </citation>
    <scope>NUCLEOTIDE SEQUENCE [LARGE SCALE GENOMIC DNA]</scope>
    <source>
        <strain evidence="4">PNUSAS059687</strain>
    </source>
</reference>
<dbReference type="Proteomes" id="UP000839513">
    <property type="component" value="Unassembled WGS sequence"/>
</dbReference>
<evidence type="ECO:0000259" key="2">
    <source>
        <dbReference type="Pfam" id="PF07514"/>
    </source>
</evidence>
<dbReference type="AlphaFoldDB" id="A0A3J0MUT1"/>
<dbReference type="InterPro" id="IPR011093">
    <property type="entry name" value="TraI_2_C"/>
</dbReference>
<gene>
    <name evidence="4" type="ORF">EEN88_18740</name>
</gene>
<dbReference type="Pfam" id="PF07514">
    <property type="entry name" value="TraI_2"/>
    <property type="match status" value="1"/>
</dbReference>
<dbReference type="Gene3D" id="1.10.3210.40">
    <property type="match status" value="1"/>
</dbReference>
<protein>
    <recommendedName>
        <fullName evidence="5">Relaxase</fullName>
    </recommendedName>
</protein>
<dbReference type="Pfam" id="PF07515">
    <property type="entry name" value="TraI_2_C"/>
    <property type="match status" value="1"/>
</dbReference>
<dbReference type="InterPro" id="IPR036388">
    <property type="entry name" value="WH-like_DNA-bd_sf"/>
</dbReference>
<organism evidence="4">
    <name type="scientific">Salmonella enterica</name>
    <name type="common">Salmonella choleraesuis</name>
    <dbReference type="NCBI Taxonomy" id="28901"/>
    <lineage>
        <taxon>Bacteria</taxon>
        <taxon>Pseudomonadati</taxon>
        <taxon>Pseudomonadota</taxon>
        <taxon>Gammaproteobacteria</taxon>
        <taxon>Enterobacterales</taxon>
        <taxon>Enterobacteriaceae</taxon>
        <taxon>Salmonella</taxon>
    </lineage>
</organism>
<feature type="domain" description="Uncharacterised" evidence="2">
    <location>
        <begin position="36"/>
        <end position="245"/>
    </location>
</feature>
<comment type="caution">
    <text evidence="4">The sequence shown here is derived from an EMBL/GenBank/DDBJ whole genome shotgun (WGS) entry which is preliminary data.</text>
</comment>
<evidence type="ECO:0000313" key="4">
    <source>
        <dbReference type="EMBL" id="MHS99810.1"/>
    </source>
</evidence>
<feature type="region of interest" description="Disordered" evidence="1">
    <location>
        <begin position="349"/>
        <end position="388"/>
    </location>
</feature>
<dbReference type="Gene3D" id="1.10.10.10">
    <property type="entry name" value="Winged helix-like DNA-binding domain superfamily/Winged helix DNA-binding domain"/>
    <property type="match status" value="1"/>
</dbReference>
<dbReference type="EMBL" id="RNUA01000088">
    <property type="protein sequence ID" value="MHS99810.1"/>
    <property type="molecule type" value="Genomic_DNA"/>
</dbReference>
<feature type="compositionally biased region" description="Polar residues" evidence="1">
    <location>
        <begin position="358"/>
        <end position="376"/>
    </location>
</feature>
<dbReference type="NCBIfam" id="TIGR03760">
    <property type="entry name" value="ICE_TraI_Pfluor"/>
    <property type="match status" value="1"/>
</dbReference>
<name>A0A3J0MUT1_SALER</name>
<proteinExistence type="predicted"/>
<evidence type="ECO:0000259" key="3">
    <source>
        <dbReference type="Pfam" id="PF07515"/>
    </source>
</evidence>
<feature type="domain" description="Putative conjugal transfer nickase/helicase TraI C-terminal" evidence="3">
    <location>
        <begin position="414"/>
        <end position="530"/>
    </location>
</feature>
<dbReference type="SUPFAM" id="SSF46785">
    <property type="entry name" value="Winged helix' DNA-binding domain"/>
    <property type="match status" value="1"/>
</dbReference>
<evidence type="ECO:0008006" key="5">
    <source>
        <dbReference type="Google" id="ProtNLM"/>
    </source>
</evidence>
<feature type="non-terminal residue" evidence="4">
    <location>
        <position position="542"/>
    </location>
</feature>
<dbReference type="InterPro" id="IPR036390">
    <property type="entry name" value="WH_DNA-bd_sf"/>
</dbReference>
<dbReference type="InterPro" id="IPR022391">
    <property type="entry name" value="ICE_relaxase_PFGI-1"/>
</dbReference>
<dbReference type="InterPro" id="IPR011119">
    <property type="entry name" value="Unchr_helicase_relaxase_TraI"/>
</dbReference>
<dbReference type="Gene3D" id="2.40.10.200">
    <property type="entry name" value="STY4665 C-terminal domain-like"/>
    <property type="match status" value="1"/>
</dbReference>
<accession>A0A3J0MUT1</accession>